<feature type="non-terminal residue" evidence="2">
    <location>
        <position position="37"/>
    </location>
</feature>
<dbReference type="EMBL" id="PVBQ01000017">
    <property type="protein sequence ID" value="PRD46165.1"/>
    <property type="molecule type" value="Genomic_DNA"/>
</dbReference>
<dbReference type="GO" id="GO:0016740">
    <property type="term" value="F:transferase activity"/>
    <property type="evidence" value="ECO:0007669"/>
    <property type="project" value="UniProtKB-KW"/>
</dbReference>
<keyword evidence="3" id="KW-1185">Reference proteome</keyword>
<dbReference type="EMBL" id="PVBQ01000032">
    <property type="protein sequence ID" value="PRD44105.1"/>
    <property type="molecule type" value="Genomic_DNA"/>
</dbReference>
<protein>
    <submittedName>
        <fullName evidence="2">Sulfurtransferase</fullName>
    </submittedName>
</protein>
<evidence type="ECO:0000313" key="1">
    <source>
        <dbReference type="EMBL" id="PRD44105.1"/>
    </source>
</evidence>
<dbReference type="Proteomes" id="UP000239711">
    <property type="component" value="Unassembled WGS sequence"/>
</dbReference>
<accession>A0A2S9J059</accession>
<keyword evidence="2" id="KW-0808">Transferase</keyword>
<gene>
    <name evidence="2" type="ORF">C5745_17245</name>
    <name evidence="1" type="ORF">C5745_19695</name>
</gene>
<name>A0A2S9J059_9SPHI</name>
<proteinExistence type="predicted"/>
<dbReference type="AlphaFoldDB" id="A0A2S9J059"/>
<evidence type="ECO:0000313" key="3">
    <source>
        <dbReference type="Proteomes" id="UP000239711"/>
    </source>
</evidence>
<organism evidence="2 3">
    <name type="scientific">Sphingobacterium haloxyli</name>
    <dbReference type="NCBI Taxonomy" id="2100533"/>
    <lineage>
        <taxon>Bacteria</taxon>
        <taxon>Pseudomonadati</taxon>
        <taxon>Bacteroidota</taxon>
        <taxon>Sphingobacteriia</taxon>
        <taxon>Sphingobacteriales</taxon>
        <taxon>Sphingobacteriaceae</taxon>
        <taxon>Sphingobacterium</taxon>
    </lineage>
</organism>
<evidence type="ECO:0000313" key="2">
    <source>
        <dbReference type="EMBL" id="PRD46165.1"/>
    </source>
</evidence>
<comment type="caution">
    <text evidence="2">The sequence shown here is derived from an EMBL/GenBank/DDBJ whole genome shotgun (WGS) entry which is preliminary data.</text>
</comment>
<sequence>MDTSLSPIITVEELLLIKSRENLVIIDASNAKDAYAD</sequence>
<reference evidence="2 3" key="1">
    <citation type="submission" date="2018-02" db="EMBL/GenBank/DDBJ databases">
        <title>The draft genome of Sphingobacterium sp. 5JN-11.</title>
        <authorList>
            <person name="Liu L."/>
            <person name="Li L."/>
            <person name="Liang L."/>
            <person name="Zhang X."/>
            <person name="Wang T."/>
        </authorList>
    </citation>
    <scope>NUCLEOTIDE SEQUENCE [LARGE SCALE GENOMIC DNA]</scope>
    <source>
        <strain evidence="2 3">5JN-11</strain>
    </source>
</reference>